<gene>
    <name evidence="2" type="ORF">GCM10009843_40410</name>
</gene>
<evidence type="ECO:0000313" key="3">
    <source>
        <dbReference type="Proteomes" id="UP001500575"/>
    </source>
</evidence>
<evidence type="ECO:0000313" key="2">
    <source>
        <dbReference type="EMBL" id="GAA2134181.1"/>
    </source>
</evidence>
<sequence>MIPSLPTSISLLEGALGYTRDQLLRITPGRSGDPTPCAGWSLQDLLEHMDDALDAFLEAAGGAVELRPRPLEPTAADLCTRLQVKACALTDVWRAAARDGRQVVDVAGHRVPAVLLINTAALEITVHGWDVARTLDPDPPRIPVDLARHLRPVTLAVVSPADRGARFGPPVPTTPGTPADQALLAHLGRVPTPGGHTWANRLPDTGAAS</sequence>
<dbReference type="InterPro" id="IPR034660">
    <property type="entry name" value="DinB/YfiT-like"/>
</dbReference>
<dbReference type="RefSeq" id="WP_344305669.1">
    <property type="nucleotide sequence ID" value="NZ_BAAAQQ010000014.1"/>
</dbReference>
<protein>
    <submittedName>
        <fullName evidence="2">Maleylpyruvate isomerase family mycothiol-dependent enzyme</fullName>
    </submittedName>
</protein>
<comment type="caution">
    <text evidence="2">The sequence shown here is derived from an EMBL/GenBank/DDBJ whole genome shotgun (WGS) entry which is preliminary data.</text>
</comment>
<name>A0ABN2YYT9_9ACTN</name>
<dbReference type="GO" id="GO:0016853">
    <property type="term" value="F:isomerase activity"/>
    <property type="evidence" value="ECO:0007669"/>
    <property type="project" value="UniProtKB-KW"/>
</dbReference>
<dbReference type="Gene3D" id="1.20.120.450">
    <property type="entry name" value="dinb family like domain"/>
    <property type="match status" value="1"/>
</dbReference>
<dbReference type="NCBIfam" id="TIGR03083">
    <property type="entry name" value="maleylpyruvate isomerase family mycothiol-dependent enzyme"/>
    <property type="match status" value="1"/>
</dbReference>
<accession>A0ABN2YYT9</accession>
<dbReference type="InterPro" id="IPR024344">
    <property type="entry name" value="MDMPI_metal-binding"/>
</dbReference>
<organism evidence="2 3">
    <name type="scientific">Nocardioides bigeumensis</name>
    <dbReference type="NCBI Taxonomy" id="433657"/>
    <lineage>
        <taxon>Bacteria</taxon>
        <taxon>Bacillati</taxon>
        <taxon>Actinomycetota</taxon>
        <taxon>Actinomycetes</taxon>
        <taxon>Propionibacteriales</taxon>
        <taxon>Nocardioidaceae</taxon>
        <taxon>Nocardioides</taxon>
    </lineage>
</organism>
<dbReference type="NCBIfam" id="TIGR03086">
    <property type="entry name" value="TIGR03086 family metal-binding protein"/>
    <property type="match status" value="1"/>
</dbReference>
<dbReference type="Pfam" id="PF11716">
    <property type="entry name" value="MDMPI_N"/>
    <property type="match status" value="1"/>
</dbReference>
<keyword evidence="3" id="KW-1185">Reference proteome</keyword>
<evidence type="ECO:0000259" key="1">
    <source>
        <dbReference type="Pfam" id="PF11716"/>
    </source>
</evidence>
<keyword evidence="2" id="KW-0413">Isomerase</keyword>
<proteinExistence type="predicted"/>
<dbReference type="InterPro" id="IPR017520">
    <property type="entry name" value="CHP03086"/>
</dbReference>
<dbReference type="SUPFAM" id="SSF109854">
    <property type="entry name" value="DinB/YfiT-like putative metalloenzymes"/>
    <property type="match status" value="1"/>
</dbReference>
<dbReference type="InterPro" id="IPR017517">
    <property type="entry name" value="Maleyloyr_isom"/>
</dbReference>
<feature type="domain" description="Mycothiol-dependent maleylpyruvate isomerase metal-binding" evidence="1">
    <location>
        <begin position="25"/>
        <end position="132"/>
    </location>
</feature>
<dbReference type="EMBL" id="BAAAQQ010000014">
    <property type="protein sequence ID" value="GAA2134181.1"/>
    <property type="molecule type" value="Genomic_DNA"/>
</dbReference>
<reference evidence="2 3" key="1">
    <citation type="journal article" date="2019" name="Int. J. Syst. Evol. Microbiol.">
        <title>The Global Catalogue of Microorganisms (GCM) 10K type strain sequencing project: providing services to taxonomists for standard genome sequencing and annotation.</title>
        <authorList>
            <consortium name="The Broad Institute Genomics Platform"/>
            <consortium name="The Broad Institute Genome Sequencing Center for Infectious Disease"/>
            <person name="Wu L."/>
            <person name="Ma J."/>
        </authorList>
    </citation>
    <scope>NUCLEOTIDE SEQUENCE [LARGE SCALE GENOMIC DNA]</scope>
    <source>
        <strain evidence="2 3">JCM 16021</strain>
    </source>
</reference>
<dbReference type="Proteomes" id="UP001500575">
    <property type="component" value="Unassembled WGS sequence"/>
</dbReference>